<feature type="binding site" evidence="12">
    <location>
        <position position="78"/>
    </location>
    <ligand>
        <name>Zn(2+)</name>
        <dbReference type="ChEBI" id="CHEBI:29105"/>
        <label>2</label>
        <note>catalytic</note>
    </ligand>
</feature>
<evidence type="ECO:0000313" key="15">
    <source>
        <dbReference type="Proteomes" id="UP000184241"/>
    </source>
</evidence>
<feature type="binding site" evidence="12">
    <location>
        <position position="146"/>
    </location>
    <ligand>
        <name>Zn(2+)</name>
        <dbReference type="ChEBI" id="CHEBI:29105"/>
        <label>1</label>
        <note>catalytic</note>
    </ligand>
</feature>
<comment type="cofactor">
    <cofactor evidence="12">
        <name>Zn(2+)</name>
        <dbReference type="ChEBI" id="CHEBI:29105"/>
    </cofactor>
    <text evidence="12">Binds 2 Zn(2+) ions per subunit. It is not clear if Zn(2+) or Mg(2+) is physiologically important.</text>
</comment>
<dbReference type="Gene3D" id="3.60.15.10">
    <property type="entry name" value="Ribonuclease Z/Hydroxyacylglutathione hydrolase-like"/>
    <property type="match status" value="1"/>
</dbReference>
<dbReference type="GO" id="GO:0004534">
    <property type="term" value="F:5'-3' RNA exonuclease activity"/>
    <property type="evidence" value="ECO:0007669"/>
    <property type="project" value="UniProtKB-UniRule"/>
</dbReference>
<evidence type="ECO:0000259" key="13">
    <source>
        <dbReference type="SMART" id="SM00849"/>
    </source>
</evidence>
<dbReference type="Proteomes" id="UP000184241">
    <property type="component" value="Unassembled WGS sequence"/>
</dbReference>
<evidence type="ECO:0000256" key="10">
    <source>
        <dbReference type="PIRSR" id="PIRSR004803-1"/>
    </source>
</evidence>
<dbReference type="RefSeq" id="WP_073016987.1">
    <property type="nucleotide sequence ID" value="NZ_FQXU01000004.1"/>
</dbReference>
<evidence type="ECO:0000256" key="1">
    <source>
        <dbReference type="ARBA" id="ARBA00022490"/>
    </source>
</evidence>
<protein>
    <recommendedName>
        <fullName evidence="9">Ribonuclease J</fullName>
        <shortName evidence="9">RNase J</shortName>
        <ecNumber evidence="9">3.1.-.-</ecNumber>
    </recommendedName>
</protein>
<evidence type="ECO:0000256" key="5">
    <source>
        <dbReference type="ARBA" id="ARBA00022801"/>
    </source>
</evidence>
<dbReference type="SMART" id="SM00849">
    <property type="entry name" value="Lactamase_B"/>
    <property type="match status" value="1"/>
</dbReference>
<keyword evidence="12" id="KW-0106">Calcium</keyword>
<feature type="binding site" evidence="12">
    <location>
        <position position="395"/>
    </location>
    <ligand>
        <name>Zn(2+)</name>
        <dbReference type="ChEBI" id="CHEBI:29105"/>
        <label>1</label>
        <note>catalytic</note>
    </ligand>
</feature>
<dbReference type="GO" id="GO:0004521">
    <property type="term" value="F:RNA endonuclease activity"/>
    <property type="evidence" value="ECO:0007669"/>
    <property type="project" value="UniProtKB-UniRule"/>
</dbReference>
<feature type="binding site" evidence="12">
    <location>
        <position position="55"/>
    </location>
    <ligand>
        <name>Ca(2+)</name>
        <dbReference type="ChEBI" id="CHEBI:29108"/>
    </ligand>
</feature>
<dbReference type="Pfam" id="PF17770">
    <property type="entry name" value="RNase_J_C"/>
    <property type="match status" value="1"/>
</dbReference>
<dbReference type="NCBIfam" id="TIGR00649">
    <property type="entry name" value="MG423"/>
    <property type="match status" value="1"/>
</dbReference>
<evidence type="ECO:0000256" key="6">
    <source>
        <dbReference type="ARBA" id="ARBA00022833"/>
    </source>
</evidence>
<dbReference type="Pfam" id="PF07521">
    <property type="entry name" value="RMMBL"/>
    <property type="match status" value="1"/>
</dbReference>
<feature type="binding site" evidence="12">
    <location>
        <position position="448"/>
    </location>
    <ligand>
        <name>Ca(2+)</name>
        <dbReference type="ChEBI" id="CHEBI:29108"/>
    </ligand>
</feature>
<keyword evidence="9" id="KW-0698">rRNA processing</keyword>
<dbReference type="GO" id="GO:0005737">
    <property type="term" value="C:cytoplasm"/>
    <property type="evidence" value="ECO:0007669"/>
    <property type="project" value="UniProtKB-SubCell"/>
</dbReference>
<keyword evidence="8 9" id="KW-0694">RNA-binding</keyword>
<dbReference type="AlphaFoldDB" id="A0A1M5VVB1"/>
<dbReference type="Pfam" id="PF00753">
    <property type="entry name" value="Lactamase_B"/>
    <property type="match status" value="1"/>
</dbReference>
<evidence type="ECO:0000256" key="8">
    <source>
        <dbReference type="ARBA" id="ARBA00022884"/>
    </source>
</evidence>
<dbReference type="GO" id="GO:0008270">
    <property type="term" value="F:zinc ion binding"/>
    <property type="evidence" value="ECO:0007669"/>
    <property type="project" value="InterPro"/>
</dbReference>
<evidence type="ECO:0000256" key="12">
    <source>
        <dbReference type="PIRSR" id="PIRSR004803-3"/>
    </source>
</evidence>
<name>A0A1M5VVB1_9CLOT</name>
<dbReference type="PANTHER" id="PTHR43694:SF1">
    <property type="entry name" value="RIBONUCLEASE J"/>
    <property type="match status" value="1"/>
</dbReference>
<keyword evidence="2 9" id="KW-0540">Nuclease</keyword>
<keyword evidence="6 12" id="KW-0862">Zinc</keyword>
<feature type="binding site" evidence="9 11">
    <location>
        <begin position="369"/>
        <end position="373"/>
    </location>
    <ligand>
        <name>substrate</name>
    </ligand>
</feature>
<feature type="binding site" evidence="12">
    <location>
        <position position="53"/>
    </location>
    <ligand>
        <name>Ca(2+)</name>
        <dbReference type="ChEBI" id="CHEBI:29108"/>
    </ligand>
</feature>
<feature type="binding site" evidence="11">
    <location>
        <begin position="237"/>
        <end position="239"/>
    </location>
    <ligand>
        <name>substrate</name>
    </ligand>
</feature>
<dbReference type="InterPro" id="IPR036866">
    <property type="entry name" value="RibonucZ/Hydroxyglut_hydro"/>
</dbReference>
<keyword evidence="4 9" id="KW-0255">Endonuclease</keyword>
<feature type="active site" description="Proton acceptor" evidence="10">
    <location>
        <position position="373"/>
    </location>
</feature>
<evidence type="ECO:0000256" key="3">
    <source>
        <dbReference type="ARBA" id="ARBA00022723"/>
    </source>
</evidence>
<comment type="similarity">
    <text evidence="9">Belongs to the metallo-beta-lactamase superfamily. RNA-metabolizing metallo-beta-lactamase-like family. Bacterial RNase J subfamily.</text>
</comment>
<organism evidence="14 15">
    <name type="scientific">Clostridium intestinale DSM 6191</name>
    <dbReference type="NCBI Taxonomy" id="1121320"/>
    <lineage>
        <taxon>Bacteria</taxon>
        <taxon>Bacillati</taxon>
        <taxon>Bacillota</taxon>
        <taxon>Clostridia</taxon>
        <taxon>Eubacteriales</taxon>
        <taxon>Clostridiaceae</taxon>
        <taxon>Clostridium</taxon>
    </lineage>
</organism>
<dbReference type="GO" id="GO:0006364">
    <property type="term" value="P:rRNA processing"/>
    <property type="evidence" value="ECO:0007669"/>
    <property type="project" value="UniProtKB-UniRule"/>
</dbReference>
<evidence type="ECO:0000256" key="11">
    <source>
        <dbReference type="PIRSR" id="PIRSR004803-2"/>
    </source>
</evidence>
<gene>
    <name evidence="9" type="primary">rnj</name>
    <name evidence="14" type="ORF">SAMN02745941_00807</name>
</gene>
<dbReference type="SUPFAM" id="SSF56281">
    <property type="entry name" value="Metallo-hydrolase/oxidoreductase"/>
    <property type="match status" value="1"/>
</dbReference>
<feature type="active site" description="Proton donor" evidence="10">
    <location>
        <position position="200"/>
    </location>
</feature>
<feature type="binding site" evidence="12">
    <location>
        <position position="80"/>
    </location>
    <ligand>
        <name>Zn(2+)</name>
        <dbReference type="ChEBI" id="CHEBI:29105"/>
        <label>1</label>
        <note>catalytic</note>
    </ligand>
</feature>
<dbReference type="InterPro" id="IPR030854">
    <property type="entry name" value="RNase_J_bac"/>
</dbReference>
<dbReference type="CDD" id="cd07714">
    <property type="entry name" value="RNaseJ_MBL-fold"/>
    <property type="match status" value="1"/>
</dbReference>
<dbReference type="PIRSF" id="PIRSF004803">
    <property type="entry name" value="RnjA"/>
    <property type="match status" value="1"/>
</dbReference>
<accession>A0A1M5VVB1</accession>
<feature type="binding site" evidence="12">
    <location>
        <position position="82"/>
    </location>
    <ligand>
        <name>Zn(2+)</name>
        <dbReference type="ChEBI" id="CHEBI:29105"/>
        <label>1</label>
        <note>catalytic</note>
    </ligand>
</feature>
<dbReference type="Gene3D" id="3.40.50.10710">
    <property type="entry name" value="Metallo-hydrolase/oxidoreductase"/>
    <property type="match status" value="1"/>
</dbReference>
<dbReference type="EMBL" id="FQXU01000004">
    <property type="protein sequence ID" value="SHH79161.1"/>
    <property type="molecule type" value="Genomic_DNA"/>
</dbReference>
<dbReference type="InterPro" id="IPR011108">
    <property type="entry name" value="RMMBL"/>
</dbReference>
<comment type="function">
    <text evidence="9">An RNase that has 5'-3' exonuclease and possibly endonuclease activity. Involved in maturation of rRNA and in some organisms also mRNA maturation and/or decay.</text>
</comment>
<dbReference type="InterPro" id="IPR004613">
    <property type="entry name" value="RNase_J"/>
</dbReference>
<evidence type="ECO:0000256" key="4">
    <source>
        <dbReference type="ARBA" id="ARBA00022759"/>
    </source>
</evidence>
<dbReference type="InterPro" id="IPR055132">
    <property type="entry name" value="RNase_J_b_CASP"/>
</dbReference>
<evidence type="ECO:0000256" key="2">
    <source>
        <dbReference type="ARBA" id="ARBA00022722"/>
    </source>
</evidence>
<dbReference type="Gene3D" id="3.10.20.580">
    <property type="match status" value="1"/>
</dbReference>
<feature type="binding site" evidence="12">
    <location>
        <position position="83"/>
    </location>
    <ligand>
        <name>Zn(2+)</name>
        <dbReference type="ChEBI" id="CHEBI:29105"/>
        <label>1</label>
        <note>catalytic</note>
    </ligand>
</feature>
<keyword evidence="5 9" id="KW-0378">Hydrolase</keyword>
<dbReference type="InterPro" id="IPR001279">
    <property type="entry name" value="Metallo-B-lactamas"/>
</dbReference>
<keyword evidence="3 12" id="KW-0479">Metal-binding</keyword>
<keyword evidence="1 9" id="KW-0963">Cytoplasm</keyword>
<dbReference type="InterPro" id="IPR042173">
    <property type="entry name" value="RNase_J_2"/>
</dbReference>
<evidence type="ECO:0000256" key="9">
    <source>
        <dbReference type="HAMAP-Rule" id="MF_01491"/>
    </source>
</evidence>
<reference evidence="14 15" key="1">
    <citation type="submission" date="2016-11" db="EMBL/GenBank/DDBJ databases">
        <authorList>
            <person name="Jaros S."/>
            <person name="Januszkiewicz K."/>
            <person name="Wedrychowicz H."/>
        </authorList>
    </citation>
    <scope>NUCLEOTIDE SEQUENCE [LARGE SCALE GENOMIC DNA]</scope>
    <source>
        <strain evidence="14 15">DSM 6191</strain>
    </source>
</reference>
<comment type="subcellular location">
    <subcellularLocation>
        <location evidence="9">Cytoplasm</location>
    </subcellularLocation>
</comment>
<sequence length="560" mass="62174">MNNKNKAKSKKKVKIIPLGGLGEIGKNITAVEYDDEIIVIDCGVAFPDVEMYGVDLVIPDITYLLNRKEMVKGIVLTHGHEDHIGALPYILKQLNVPVYGTRLTLALVKSKLTEHNILSDCTLNEVNAGEEVKTEHFSVEFIRTCHSIADACALAIKTPEGVIFHTGDFKIDYTPTYGEGVNFERFAKLGSQKVLLLMAESTNVERPGYTVSEKIIGENLTRMFGEAKGRVIVASFASNLDRLQQIINSSLHYGRKVAFSGRSMEKNSTIAIELGYMHIPEDFLISLDDINKYPPEKITIITTGSQGEPMSALSRIASATHRKITIQEGDLVIVSASPIPGNKKYISKSIDELFKKGAKVIYDDIEEVHVSGHACQEDLKLIHNLIKPKFFMPVHGEYRHLKKHGMLAESLGMDPNNIFILETGDSLELTRREAKKGPNVQTGAVMVDGLGIGDVGNVVLRDRKHLAQDGILTVVLTIDTESMNILSGPDIVTRGFIYVKESGNLLHEATKVVRAEIDKCMEKKITDLYVIKSNIRYSLGQFLYTRTKRNPIILTVIMEI</sequence>
<evidence type="ECO:0000313" key="14">
    <source>
        <dbReference type="EMBL" id="SHH79161.1"/>
    </source>
</evidence>
<evidence type="ECO:0000256" key="7">
    <source>
        <dbReference type="ARBA" id="ARBA00022839"/>
    </source>
</evidence>
<comment type="subunit">
    <text evidence="9">Homodimer, may be a subunit of the RNA degradosome.</text>
</comment>
<dbReference type="HAMAP" id="MF_01491">
    <property type="entry name" value="RNase_J_bact"/>
    <property type="match status" value="1"/>
</dbReference>
<comment type="cofactor">
    <cofactor evidence="12">
        <name>Ca(2+)</name>
        <dbReference type="ChEBI" id="CHEBI:29108"/>
    </cofactor>
    <text evidence="12">Binds 1 Ca(2+) cation per subunit. Seen in 1 crystal structure, it is not clear if it is physiologically important.</text>
</comment>
<dbReference type="GO" id="GO:0003723">
    <property type="term" value="F:RNA binding"/>
    <property type="evidence" value="ECO:0007669"/>
    <property type="project" value="UniProtKB-UniRule"/>
</dbReference>
<dbReference type="EC" id="3.1.-.-" evidence="9"/>
<dbReference type="PANTHER" id="PTHR43694">
    <property type="entry name" value="RIBONUCLEASE J"/>
    <property type="match status" value="1"/>
</dbReference>
<keyword evidence="7 9" id="KW-0269">Exonuclease</keyword>
<proteinExistence type="inferred from homology"/>
<feature type="binding site" evidence="12">
    <location>
        <position position="168"/>
    </location>
    <ligand>
        <name>Zn(2+)</name>
        <dbReference type="ChEBI" id="CHEBI:29105"/>
        <label>1</label>
        <note>catalytic</note>
    </ligand>
</feature>
<dbReference type="Pfam" id="PF22505">
    <property type="entry name" value="RNase_J_b_CASP"/>
    <property type="match status" value="1"/>
</dbReference>
<feature type="domain" description="Metallo-beta-lactamase" evidence="13">
    <location>
        <begin position="25"/>
        <end position="209"/>
    </location>
</feature>
<dbReference type="InterPro" id="IPR041636">
    <property type="entry name" value="RNase_J_C"/>
</dbReference>